<dbReference type="Gene3D" id="3.40.47.10">
    <property type="match status" value="2"/>
</dbReference>
<dbReference type="InterPro" id="IPR020616">
    <property type="entry name" value="Thiolase_N"/>
</dbReference>
<dbReference type="InterPro" id="IPR020617">
    <property type="entry name" value="Thiolase_C"/>
</dbReference>
<dbReference type="InterPro" id="IPR020615">
    <property type="entry name" value="Thiolase_acyl_enz_int_AS"/>
</dbReference>
<dbReference type="SUPFAM" id="SSF53901">
    <property type="entry name" value="Thiolase-like"/>
    <property type="match status" value="2"/>
</dbReference>
<dbReference type="EMBL" id="CP106881">
    <property type="protein sequence ID" value="UYG53187.1"/>
    <property type="molecule type" value="Genomic_DNA"/>
</dbReference>
<dbReference type="InterPro" id="IPR020610">
    <property type="entry name" value="Thiolase_AS"/>
</dbReference>
<evidence type="ECO:0000256" key="2">
    <source>
        <dbReference type="ARBA" id="ARBA00022679"/>
    </source>
</evidence>
<feature type="domain" description="Thiolase C-terminal" evidence="6">
    <location>
        <begin position="273"/>
        <end position="394"/>
    </location>
</feature>
<name>A0ABY6GDM2_9BURK</name>
<keyword evidence="2 4" id="KW-0808">Transferase</keyword>
<dbReference type="NCBIfam" id="NF006552">
    <property type="entry name" value="PRK09051.1"/>
    <property type="match status" value="1"/>
</dbReference>
<dbReference type="RefSeq" id="WP_231042922.1">
    <property type="nucleotide sequence ID" value="NZ_CP106881.1"/>
</dbReference>
<evidence type="ECO:0000256" key="1">
    <source>
        <dbReference type="ARBA" id="ARBA00010982"/>
    </source>
</evidence>
<dbReference type="PANTHER" id="PTHR18919">
    <property type="entry name" value="ACETYL-COA C-ACYLTRANSFERASE"/>
    <property type="match status" value="1"/>
</dbReference>
<evidence type="ECO:0000259" key="6">
    <source>
        <dbReference type="Pfam" id="PF02803"/>
    </source>
</evidence>
<dbReference type="InterPro" id="IPR002155">
    <property type="entry name" value="Thiolase"/>
</dbReference>
<dbReference type="PANTHER" id="PTHR18919:SF107">
    <property type="entry name" value="ACETYL-COA ACETYLTRANSFERASE, CYTOSOLIC"/>
    <property type="match status" value="1"/>
</dbReference>
<feature type="domain" description="Thiolase N-terminal" evidence="5">
    <location>
        <begin position="6"/>
        <end position="263"/>
    </location>
</feature>
<dbReference type="PIRSF" id="PIRSF000429">
    <property type="entry name" value="Ac-CoA_Ac_transf"/>
    <property type="match status" value="1"/>
</dbReference>
<sequence>MTTREIFVVGSARTAIGTFGGSLKDVPNTQLATTAVKAAIERSGLEPQAVGHVVIGNVIPTDTRDAYLSRVAAVDAGCPIETPAFNVNRLCGSGLQAIVSAAQAIALGDCDVAIGGGSESMSRGPYFDTAARWGARMGDAKSIDYMLGILHDPWQKMHMGITAENVATRYRISREQQDQLALQSQQRAAAAIAAGYFKEQIVPVEIATRKGTVTFDTDEHVRAATTLEVLAGMKPAFQKEGGSVTAGNASGLNDGAAAMVLVAGERLAGLNAKPLARLVGYAHAGVEPAYMGIGPVPATQKVLARTGLKIADMDVIEANEAFAAQACAVIQELGLDPAKVNPNGSGISLGHPVGATGAIIATKAIAELHRTGGRYALVTMCIGGGQGIAAVFERV</sequence>
<dbReference type="Pfam" id="PF00108">
    <property type="entry name" value="Thiolase_N"/>
    <property type="match status" value="1"/>
</dbReference>
<dbReference type="PROSITE" id="PS00098">
    <property type="entry name" value="THIOLASE_1"/>
    <property type="match status" value="1"/>
</dbReference>
<evidence type="ECO:0000313" key="8">
    <source>
        <dbReference type="Proteomes" id="UP001162800"/>
    </source>
</evidence>
<keyword evidence="3 4" id="KW-0012">Acyltransferase</keyword>
<dbReference type="PROSITE" id="PS00099">
    <property type="entry name" value="THIOLASE_3"/>
    <property type="match status" value="1"/>
</dbReference>
<evidence type="ECO:0000256" key="3">
    <source>
        <dbReference type="ARBA" id="ARBA00023315"/>
    </source>
</evidence>
<dbReference type="CDD" id="cd00751">
    <property type="entry name" value="thiolase"/>
    <property type="match status" value="1"/>
</dbReference>
<evidence type="ECO:0000259" key="5">
    <source>
        <dbReference type="Pfam" id="PF00108"/>
    </source>
</evidence>
<reference evidence="7" key="1">
    <citation type="submission" date="2022-09" db="EMBL/GenBank/DDBJ databases">
        <title>The complete genome of Acidovorax sp. 5MLIR.</title>
        <authorList>
            <person name="Liu L."/>
            <person name="Yue J."/>
            <person name="Yang F."/>
            <person name="Yuan J."/>
            <person name="Li L."/>
        </authorList>
    </citation>
    <scope>NUCLEOTIDE SEQUENCE</scope>
    <source>
        <strain evidence="7">5MLIR</strain>
    </source>
</reference>
<keyword evidence="8" id="KW-1185">Reference proteome</keyword>
<dbReference type="NCBIfam" id="TIGR01930">
    <property type="entry name" value="AcCoA-C-Actrans"/>
    <property type="match status" value="1"/>
</dbReference>
<protein>
    <submittedName>
        <fullName evidence="7">Acetyl-CoA C-acyltransferase family protein</fullName>
    </submittedName>
</protein>
<dbReference type="Pfam" id="PF02803">
    <property type="entry name" value="Thiolase_C"/>
    <property type="match status" value="1"/>
</dbReference>
<organism evidence="7 8">
    <name type="scientific">Comamonas endophytica</name>
    <dbReference type="NCBI Taxonomy" id="2949090"/>
    <lineage>
        <taxon>Bacteria</taxon>
        <taxon>Pseudomonadati</taxon>
        <taxon>Pseudomonadota</taxon>
        <taxon>Betaproteobacteria</taxon>
        <taxon>Burkholderiales</taxon>
        <taxon>Comamonadaceae</taxon>
        <taxon>Comamonas</taxon>
    </lineage>
</organism>
<dbReference type="InterPro" id="IPR016039">
    <property type="entry name" value="Thiolase-like"/>
</dbReference>
<evidence type="ECO:0000256" key="4">
    <source>
        <dbReference type="RuleBase" id="RU003557"/>
    </source>
</evidence>
<accession>A0ABY6GDM2</accession>
<evidence type="ECO:0000313" key="7">
    <source>
        <dbReference type="EMBL" id="UYG53187.1"/>
    </source>
</evidence>
<dbReference type="Proteomes" id="UP001162800">
    <property type="component" value="Chromosome"/>
</dbReference>
<comment type="similarity">
    <text evidence="1 4">Belongs to the thiolase-like superfamily. Thiolase family.</text>
</comment>
<proteinExistence type="inferred from homology"/>
<gene>
    <name evidence="7" type="ORF">M9799_08230</name>
</gene>